<protein>
    <submittedName>
        <fullName evidence="1">Uncharacterized protein</fullName>
    </submittedName>
</protein>
<accession>A0A0E9P5Z7</accession>
<organism evidence="1">
    <name type="scientific">Anguilla anguilla</name>
    <name type="common">European freshwater eel</name>
    <name type="synonym">Muraena anguilla</name>
    <dbReference type="NCBI Taxonomy" id="7936"/>
    <lineage>
        <taxon>Eukaryota</taxon>
        <taxon>Metazoa</taxon>
        <taxon>Chordata</taxon>
        <taxon>Craniata</taxon>
        <taxon>Vertebrata</taxon>
        <taxon>Euteleostomi</taxon>
        <taxon>Actinopterygii</taxon>
        <taxon>Neopterygii</taxon>
        <taxon>Teleostei</taxon>
        <taxon>Anguilliformes</taxon>
        <taxon>Anguillidae</taxon>
        <taxon>Anguilla</taxon>
    </lineage>
</organism>
<name>A0A0E9P5Z7_ANGAN</name>
<evidence type="ECO:0000313" key="1">
    <source>
        <dbReference type="EMBL" id="JAG99504.1"/>
    </source>
</evidence>
<reference evidence="1" key="1">
    <citation type="submission" date="2014-11" db="EMBL/GenBank/DDBJ databases">
        <authorList>
            <person name="Amaro Gonzalez C."/>
        </authorList>
    </citation>
    <scope>NUCLEOTIDE SEQUENCE</scope>
</reference>
<proteinExistence type="predicted"/>
<sequence length="15" mass="1751">MPLAVRLSFRETHHG</sequence>
<dbReference type="EMBL" id="GBXM01109072">
    <property type="protein sequence ID" value="JAG99504.1"/>
    <property type="molecule type" value="Transcribed_RNA"/>
</dbReference>
<reference evidence="1" key="2">
    <citation type="journal article" date="2015" name="Fish Shellfish Immunol.">
        <title>Early steps in the European eel (Anguilla anguilla)-Vibrio vulnificus interaction in the gills: Role of the RtxA13 toxin.</title>
        <authorList>
            <person name="Callol A."/>
            <person name="Pajuelo D."/>
            <person name="Ebbesson L."/>
            <person name="Teles M."/>
            <person name="MacKenzie S."/>
            <person name="Amaro C."/>
        </authorList>
    </citation>
    <scope>NUCLEOTIDE SEQUENCE</scope>
</reference>